<evidence type="ECO:0000259" key="1">
    <source>
        <dbReference type="Pfam" id="PF08044"/>
    </source>
</evidence>
<evidence type="ECO:0000313" key="3">
    <source>
        <dbReference type="Proteomes" id="UP001589610"/>
    </source>
</evidence>
<name>A0ABV5TBZ8_9ACTN</name>
<dbReference type="PANTHER" id="PTHR40763">
    <property type="entry name" value="MEMBRANE PROTEIN-RELATED"/>
    <property type="match status" value="1"/>
</dbReference>
<gene>
    <name evidence="2" type="ORF">ACFFRH_09170</name>
</gene>
<dbReference type="InterPro" id="IPR012551">
    <property type="entry name" value="DUF1707_SHOCT-like"/>
</dbReference>
<sequence length="186" mass="20064">MTHPDGQLRASHADRDVVIEQLRVAAGEGRITLEELEERIERTQVARTYDDLRALTADLPQGKGALVAPGGGGGVLELRTKHGQVQQKDYWVVPARIVASCTSGSVKIDFTEAVCSHREVLLEATCGMGNIVVIVPRGWTVWVDSLTTSMGTISNKATDPGHPDAPVLRVTGKVGMGSLKIKYPRK</sequence>
<dbReference type="EMBL" id="JBHMBS010000003">
    <property type="protein sequence ID" value="MFB9675655.1"/>
    <property type="molecule type" value="Genomic_DNA"/>
</dbReference>
<feature type="domain" description="DUF1707" evidence="1">
    <location>
        <begin position="8"/>
        <end position="60"/>
    </location>
</feature>
<comment type="caution">
    <text evidence="2">The sequence shown here is derived from an EMBL/GenBank/DDBJ whole genome shotgun (WGS) entry which is preliminary data.</text>
</comment>
<dbReference type="Pfam" id="PF08044">
    <property type="entry name" value="DUF1707"/>
    <property type="match status" value="1"/>
</dbReference>
<protein>
    <submittedName>
        <fullName evidence="2">DUF1707 domain-containing protein</fullName>
    </submittedName>
</protein>
<dbReference type="Proteomes" id="UP001589610">
    <property type="component" value="Unassembled WGS sequence"/>
</dbReference>
<evidence type="ECO:0000313" key="2">
    <source>
        <dbReference type="EMBL" id="MFB9675655.1"/>
    </source>
</evidence>
<accession>A0ABV5TBZ8</accession>
<organism evidence="2 3">
    <name type="scientific">Streptosporangium vulgare</name>
    <dbReference type="NCBI Taxonomy" id="46190"/>
    <lineage>
        <taxon>Bacteria</taxon>
        <taxon>Bacillati</taxon>
        <taxon>Actinomycetota</taxon>
        <taxon>Actinomycetes</taxon>
        <taxon>Streptosporangiales</taxon>
        <taxon>Streptosporangiaceae</taxon>
        <taxon>Streptosporangium</taxon>
    </lineage>
</organism>
<dbReference type="PANTHER" id="PTHR40763:SF5">
    <property type="entry name" value="MEMBRANE PROTEIN"/>
    <property type="match status" value="1"/>
</dbReference>
<dbReference type="RefSeq" id="WP_386155591.1">
    <property type="nucleotide sequence ID" value="NZ_JBHMBS010000003.1"/>
</dbReference>
<reference evidence="2 3" key="1">
    <citation type="submission" date="2024-09" db="EMBL/GenBank/DDBJ databases">
        <authorList>
            <person name="Sun Q."/>
            <person name="Mori K."/>
        </authorList>
    </citation>
    <scope>NUCLEOTIDE SEQUENCE [LARGE SCALE GENOMIC DNA]</scope>
    <source>
        <strain evidence="2 3">JCM 3028</strain>
    </source>
</reference>
<keyword evidence="3" id="KW-1185">Reference proteome</keyword>
<proteinExistence type="predicted"/>